<feature type="transmembrane region" description="Helical" evidence="1">
    <location>
        <begin position="142"/>
        <end position="169"/>
    </location>
</feature>
<feature type="chain" id="PRO_5020593790" evidence="2">
    <location>
        <begin position="25"/>
        <end position="243"/>
    </location>
</feature>
<keyword evidence="1" id="KW-1133">Transmembrane helix</keyword>
<dbReference type="Proteomes" id="UP000298663">
    <property type="component" value="Unassembled WGS sequence"/>
</dbReference>
<feature type="signal peptide" evidence="2">
    <location>
        <begin position="1"/>
        <end position="24"/>
    </location>
</feature>
<keyword evidence="4" id="KW-1185">Reference proteome</keyword>
<proteinExistence type="predicted"/>
<name>A0A4U5NHH6_STECR</name>
<keyword evidence="1" id="KW-0812">Transmembrane</keyword>
<evidence type="ECO:0000313" key="3">
    <source>
        <dbReference type="EMBL" id="TKR82324.1"/>
    </source>
</evidence>
<evidence type="ECO:0000256" key="2">
    <source>
        <dbReference type="SAM" id="SignalP"/>
    </source>
</evidence>
<reference evidence="3 4" key="1">
    <citation type="journal article" date="2015" name="Genome Biol.">
        <title>Comparative genomics of Steinernema reveals deeply conserved gene regulatory networks.</title>
        <authorList>
            <person name="Dillman A.R."/>
            <person name="Macchietto M."/>
            <person name="Porter C.F."/>
            <person name="Rogers A."/>
            <person name="Williams B."/>
            <person name="Antoshechkin I."/>
            <person name="Lee M.M."/>
            <person name="Goodwin Z."/>
            <person name="Lu X."/>
            <person name="Lewis E.E."/>
            <person name="Goodrich-Blair H."/>
            <person name="Stock S.P."/>
            <person name="Adams B.J."/>
            <person name="Sternberg P.W."/>
            <person name="Mortazavi A."/>
        </authorList>
    </citation>
    <scope>NUCLEOTIDE SEQUENCE [LARGE SCALE GENOMIC DNA]</scope>
    <source>
        <strain evidence="3 4">ALL</strain>
    </source>
</reference>
<evidence type="ECO:0000256" key="1">
    <source>
        <dbReference type="SAM" id="Phobius"/>
    </source>
</evidence>
<dbReference type="AlphaFoldDB" id="A0A4U5NHH6"/>
<comment type="caution">
    <text evidence="3">The sequence shown here is derived from an EMBL/GenBank/DDBJ whole genome shotgun (WGS) entry which is preliminary data.</text>
</comment>
<evidence type="ECO:0000313" key="4">
    <source>
        <dbReference type="Proteomes" id="UP000298663"/>
    </source>
</evidence>
<sequence>MASSQASRVAARIFVALCLGFGFAKPISRENPIPEYPENFDVVFEVRFEERNGSDVLELNASGQFRDFDNVVFGKEQIEKSGHSWCEFWQQLEYIGDPITKYWSNDEKDLYKQMYDTGCGLLLSDKASEKESKFWKYVPSKAVLVALAVFFIWSTLCLLSAVFIVFYNIRESEWGNKLMNKIQTRAVVVIKENATQPSDRENRSLVDITQTSSHECSSRSDPVVALKTKSWTKTVKAYEKHLD</sequence>
<keyword evidence="2" id="KW-0732">Signal</keyword>
<organism evidence="3 4">
    <name type="scientific">Steinernema carpocapsae</name>
    <name type="common">Entomopathogenic nematode</name>
    <dbReference type="NCBI Taxonomy" id="34508"/>
    <lineage>
        <taxon>Eukaryota</taxon>
        <taxon>Metazoa</taxon>
        <taxon>Ecdysozoa</taxon>
        <taxon>Nematoda</taxon>
        <taxon>Chromadorea</taxon>
        <taxon>Rhabditida</taxon>
        <taxon>Tylenchina</taxon>
        <taxon>Panagrolaimomorpha</taxon>
        <taxon>Strongyloidoidea</taxon>
        <taxon>Steinernematidae</taxon>
        <taxon>Steinernema</taxon>
    </lineage>
</organism>
<reference evidence="3 4" key="2">
    <citation type="journal article" date="2019" name="G3 (Bethesda)">
        <title>Hybrid Assembly of the Genome of the Entomopathogenic Nematode Steinernema carpocapsae Identifies the X-Chromosome.</title>
        <authorList>
            <person name="Serra L."/>
            <person name="Macchietto M."/>
            <person name="Macias-Munoz A."/>
            <person name="McGill C.J."/>
            <person name="Rodriguez I.M."/>
            <person name="Rodriguez B."/>
            <person name="Murad R."/>
            <person name="Mortazavi A."/>
        </authorList>
    </citation>
    <scope>NUCLEOTIDE SEQUENCE [LARGE SCALE GENOMIC DNA]</scope>
    <source>
        <strain evidence="3 4">ALL</strain>
    </source>
</reference>
<accession>A0A4U5NHH6</accession>
<keyword evidence="1" id="KW-0472">Membrane</keyword>
<protein>
    <submittedName>
        <fullName evidence="3">Uncharacterized protein</fullName>
    </submittedName>
</protein>
<gene>
    <name evidence="3" type="ORF">L596_016064</name>
</gene>
<dbReference type="EMBL" id="AZBU02000004">
    <property type="protein sequence ID" value="TKR82324.1"/>
    <property type="molecule type" value="Genomic_DNA"/>
</dbReference>